<dbReference type="InterPro" id="IPR029068">
    <property type="entry name" value="Glyas_Bleomycin-R_OHBP_Dase"/>
</dbReference>
<evidence type="ECO:0000313" key="1">
    <source>
        <dbReference type="EMBL" id="NNF07388.1"/>
    </source>
</evidence>
<dbReference type="SUPFAM" id="SSF54593">
    <property type="entry name" value="Glyoxalase/Bleomycin resistance protein/Dihydroxybiphenyl dioxygenase"/>
    <property type="match status" value="1"/>
</dbReference>
<dbReference type="Proteomes" id="UP000547674">
    <property type="component" value="Unassembled WGS sequence"/>
</dbReference>
<dbReference type="AlphaFoldDB" id="A0A7Y2H360"/>
<sequence>MDGLISVMKQAGYNFRHEGVQGPGGRQVLVEDPSGNIVELFESGV</sequence>
<name>A0A7Y2H360_UNCEI</name>
<proteinExistence type="predicted"/>
<organism evidence="1 2">
    <name type="scientific">Eiseniibacteriota bacterium</name>
    <dbReference type="NCBI Taxonomy" id="2212470"/>
    <lineage>
        <taxon>Bacteria</taxon>
        <taxon>Candidatus Eiseniibacteriota</taxon>
    </lineage>
</organism>
<comment type="caution">
    <text evidence="1">The sequence shown here is derived from an EMBL/GenBank/DDBJ whole genome shotgun (WGS) entry which is preliminary data.</text>
</comment>
<gene>
    <name evidence="1" type="ORF">HKN21_11555</name>
</gene>
<evidence type="ECO:0000313" key="2">
    <source>
        <dbReference type="Proteomes" id="UP000547674"/>
    </source>
</evidence>
<dbReference type="Gene3D" id="3.10.180.10">
    <property type="entry name" value="2,3-Dihydroxybiphenyl 1,2-Dioxygenase, domain 1"/>
    <property type="match status" value="1"/>
</dbReference>
<protein>
    <recommendedName>
        <fullName evidence="3">VOC domain-containing protein</fullName>
    </recommendedName>
</protein>
<accession>A0A7Y2H360</accession>
<reference evidence="1 2" key="1">
    <citation type="submission" date="2020-03" db="EMBL/GenBank/DDBJ databases">
        <title>Metabolic flexibility allows generalist bacteria to become dominant in a frequently disturbed ecosystem.</title>
        <authorList>
            <person name="Chen Y.-J."/>
            <person name="Leung P.M."/>
            <person name="Bay S.K."/>
            <person name="Hugenholtz P."/>
            <person name="Kessler A.J."/>
            <person name="Shelley G."/>
            <person name="Waite D.W."/>
            <person name="Cook P.L."/>
            <person name="Greening C."/>
        </authorList>
    </citation>
    <scope>NUCLEOTIDE SEQUENCE [LARGE SCALE GENOMIC DNA]</scope>
    <source>
        <strain evidence="1">SS_bin_28</strain>
    </source>
</reference>
<dbReference type="EMBL" id="JABDJR010000465">
    <property type="protein sequence ID" value="NNF07388.1"/>
    <property type="molecule type" value="Genomic_DNA"/>
</dbReference>
<evidence type="ECO:0008006" key="3">
    <source>
        <dbReference type="Google" id="ProtNLM"/>
    </source>
</evidence>